<dbReference type="GO" id="GO:0005737">
    <property type="term" value="C:cytoplasm"/>
    <property type="evidence" value="ECO:0007669"/>
    <property type="project" value="TreeGrafter"/>
</dbReference>
<dbReference type="GO" id="GO:0003730">
    <property type="term" value="F:mRNA 3'-UTR binding"/>
    <property type="evidence" value="ECO:0007669"/>
    <property type="project" value="TreeGrafter"/>
</dbReference>
<dbReference type="Gene3D" id="1.25.10.10">
    <property type="entry name" value="Leucine-rich Repeat Variant"/>
    <property type="match status" value="1"/>
</dbReference>
<sequence length="388" mass="44753">TSSVHRGFIPQYEPIVNIPRNTESLVPDSRSPKLAEFHANRSREWTLLVAIRSLKDVAGHIPEFSCDKYGSRLIQDRLTIASNIQRQLVFDELVPHAALRLMFDFYGNYVIQKLFELYSPTRKSKLATLMEGHLLSLSTQIHGSRVVQKAIENILPDQRLRFYAELHLHVEVCMRNPYGNFVIEKFLAYVPPQELEFLKTIQISAFQLAKDRFGCRVVLKCLELIPREAIDPLFDVIHQKTMALMLDKYGNYIIQFLLRSGSPQDKSKLITKIEGNVVELSCHKYSSNVMETLLVSTDSATRSNLIRELLVSAHSTDQSPVYLLAGHRYGNYVLQRAMEVADIDQRTLLEERVERDLLLGSSHLYITDKRLFIVQRLLEDNDRLLKKR</sequence>
<reference evidence="4 5" key="1">
    <citation type="submission" date="2024-01" db="EMBL/GenBank/DDBJ databases">
        <title>A draft genome for a cacao thread blight-causing isolate of Paramarasmius palmivorus.</title>
        <authorList>
            <person name="Baruah I.K."/>
            <person name="Bukari Y."/>
            <person name="Amoako-Attah I."/>
            <person name="Meinhardt L.W."/>
            <person name="Bailey B.A."/>
            <person name="Cohen S.P."/>
        </authorList>
    </citation>
    <scope>NUCLEOTIDE SEQUENCE [LARGE SCALE GENOMIC DNA]</scope>
    <source>
        <strain evidence="4 5">GH-12</strain>
    </source>
</reference>
<dbReference type="Pfam" id="PF00806">
    <property type="entry name" value="PUF"/>
    <property type="match status" value="8"/>
</dbReference>
<feature type="repeat" description="Pumilio" evidence="2">
    <location>
        <begin position="272"/>
        <end position="307"/>
    </location>
</feature>
<feature type="repeat" description="Pumilio" evidence="2">
    <location>
        <begin position="308"/>
        <end position="351"/>
    </location>
</feature>
<dbReference type="AlphaFoldDB" id="A0AAW0BEA2"/>
<evidence type="ECO:0000259" key="3">
    <source>
        <dbReference type="PROSITE" id="PS50303"/>
    </source>
</evidence>
<feature type="repeat" description="Pumilio" evidence="2">
    <location>
        <begin position="235"/>
        <end position="271"/>
    </location>
</feature>
<comment type="caution">
    <text evidence="4">The sequence shown here is derived from an EMBL/GenBank/DDBJ whole genome shotgun (WGS) entry which is preliminary data.</text>
</comment>
<evidence type="ECO:0000256" key="1">
    <source>
        <dbReference type="ARBA" id="ARBA00022737"/>
    </source>
</evidence>
<organism evidence="4 5">
    <name type="scientific">Paramarasmius palmivorus</name>
    <dbReference type="NCBI Taxonomy" id="297713"/>
    <lineage>
        <taxon>Eukaryota</taxon>
        <taxon>Fungi</taxon>
        <taxon>Dikarya</taxon>
        <taxon>Basidiomycota</taxon>
        <taxon>Agaricomycotina</taxon>
        <taxon>Agaricomycetes</taxon>
        <taxon>Agaricomycetidae</taxon>
        <taxon>Agaricales</taxon>
        <taxon>Marasmiineae</taxon>
        <taxon>Marasmiaceae</taxon>
        <taxon>Paramarasmius</taxon>
    </lineage>
</organism>
<dbReference type="PANTHER" id="PTHR12537:SF12">
    <property type="entry name" value="MATERNAL PROTEIN PUMILIO"/>
    <property type="match status" value="1"/>
</dbReference>
<dbReference type="InterPro" id="IPR011989">
    <property type="entry name" value="ARM-like"/>
</dbReference>
<accession>A0AAW0BEA2</accession>
<evidence type="ECO:0000313" key="4">
    <source>
        <dbReference type="EMBL" id="KAK7024214.1"/>
    </source>
</evidence>
<dbReference type="SUPFAM" id="SSF48371">
    <property type="entry name" value="ARM repeat"/>
    <property type="match status" value="1"/>
</dbReference>
<gene>
    <name evidence="4" type="ORF">VNI00_016522</name>
</gene>
<dbReference type="InterPro" id="IPR001313">
    <property type="entry name" value="Pumilio_RNA-bd_rpt"/>
</dbReference>
<dbReference type="InterPro" id="IPR033133">
    <property type="entry name" value="PUM-HD"/>
</dbReference>
<dbReference type="SMART" id="SM00025">
    <property type="entry name" value="Pumilio"/>
    <property type="match status" value="8"/>
</dbReference>
<keyword evidence="5" id="KW-1185">Reference proteome</keyword>
<dbReference type="Proteomes" id="UP001383192">
    <property type="component" value="Unassembled WGS sequence"/>
</dbReference>
<dbReference type="InterPro" id="IPR016024">
    <property type="entry name" value="ARM-type_fold"/>
</dbReference>
<protein>
    <recommendedName>
        <fullName evidence="3">PUM-HD domain-containing protein</fullName>
    </recommendedName>
</protein>
<feature type="repeat" description="Pumilio" evidence="2">
    <location>
        <begin position="56"/>
        <end position="91"/>
    </location>
</feature>
<evidence type="ECO:0000313" key="5">
    <source>
        <dbReference type="Proteomes" id="UP001383192"/>
    </source>
</evidence>
<feature type="domain" description="PUM-HD" evidence="3">
    <location>
        <begin position="29"/>
        <end position="378"/>
    </location>
</feature>
<dbReference type="GO" id="GO:0010608">
    <property type="term" value="P:post-transcriptional regulation of gene expression"/>
    <property type="evidence" value="ECO:0007669"/>
    <property type="project" value="TreeGrafter"/>
</dbReference>
<name>A0AAW0BEA2_9AGAR</name>
<feature type="non-terminal residue" evidence="4">
    <location>
        <position position="1"/>
    </location>
</feature>
<dbReference type="PANTHER" id="PTHR12537">
    <property type="entry name" value="RNA BINDING PROTEIN PUMILIO-RELATED"/>
    <property type="match status" value="1"/>
</dbReference>
<dbReference type="EMBL" id="JAYKXP010000130">
    <property type="protein sequence ID" value="KAK7024214.1"/>
    <property type="molecule type" value="Genomic_DNA"/>
</dbReference>
<proteinExistence type="predicted"/>
<keyword evidence="1" id="KW-0677">Repeat</keyword>
<dbReference type="PROSITE" id="PS50303">
    <property type="entry name" value="PUM_HD"/>
    <property type="match status" value="1"/>
</dbReference>
<feature type="repeat" description="Pumilio" evidence="2">
    <location>
        <begin position="92"/>
        <end position="131"/>
    </location>
</feature>
<dbReference type="PROSITE" id="PS50302">
    <property type="entry name" value="PUM"/>
    <property type="match status" value="5"/>
</dbReference>
<evidence type="ECO:0000256" key="2">
    <source>
        <dbReference type="PROSITE-ProRule" id="PRU00317"/>
    </source>
</evidence>